<dbReference type="Gene3D" id="3.90.180.10">
    <property type="entry name" value="Medium-chain alcohol dehydrogenases, catalytic domain"/>
    <property type="match status" value="1"/>
</dbReference>
<gene>
    <name evidence="8" type="ORF">UFOPK2399_01661</name>
</gene>
<dbReference type="InterPro" id="IPR011032">
    <property type="entry name" value="GroES-like_sf"/>
</dbReference>
<dbReference type="AlphaFoldDB" id="A0A6J6Q8Z6"/>
<evidence type="ECO:0000256" key="5">
    <source>
        <dbReference type="ARBA" id="ARBA00023002"/>
    </source>
</evidence>
<dbReference type="Pfam" id="PF00107">
    <property type="entry name" value="ADH_zinc_N"/>
    <property type="match status" value="1"/>
</dbReference>
<keyword evidence="3" id="KW-0479">Metal-binding</keyword>
<dbReference type="Gene3D" id="3.40.50.720">
    <property type="entry name" value="NAD(P)-binding Rossmann-like Domain"/>
    <property type="match status" value="1"/>
</dbReference>
<proteinExistence type="inferred from homology"/>
<feature type="domain" description="Alcohol dehydrogenase-like C-terminal" evidence="6">
    <location>
        <begin position="160"/>
        <end position="278"/>
    </location>
</feature>
<keyword evidence="4" id="KW-0862">Zinc</keyword>
<accession>A0A6J6Q8Z6</accession>
<dbReference type="GO" id="GO:0016491">
    <property type="term" value="F:oxidoreductase activity"/>
    <property type="evidence" value="ECO:0007669"/>
    <property type="project" value="UniProtKB-KW"/>
</dbReference>
<dbReference type="EMBL" id="CAEZXP010000006">
    <property type="protein sequence ID" value="CAB4705913.1"/>
    <property type="molecule type" value="Genomic_DNA"/>
</dbReference>
<evidence type="ECO:0000259" key="6">
    <source>
        <dbReference type="Pfam" id="PF00107"/>
    </source>
</evidence>
<dbReference type="GO" id="GO:0046872">
    <property type="term" value="F:metal ion binding"/>
    <property type="evidence" value="ECO:0007669"/>
    <property type="project" value="UniProtKB-KW"/>
</dbReference>
<feature type="domain" description="Alcohol dehydrogenase-like N-terminal" evidence="7">
    <location>
        <begin position="23"/>
        <end position="122"/>
    </location>
</feature>
<comment type="similarity">
    <text evidence="2">Belongs to the zinc-containing alcohol dehydrogenase family.</text>
</comment>
<dbReference type="PANTHER" id="PTHR43161">
    <property type="entry name" value="SORBITOL DEHYDROGENASE"/>
    <property type="match status" value="1"/>
</dbReference>
<dbReference type="SUPFAM" id="SSF51735">
    <property type="entry name" value="NAD(P)-binding Rossmann-fold domains"/>
    <property type="match status" value="1"/>
</dbReference>
<name>A0A6J6Q8Z6_9ZZZZ</name>
<reference evidence="8" key="1">
    <citation type="submission" date="2020-05" db="EMBL/GenBank/DDBJ databases">
        <authorList>
            <person name="Chiriac C."/>
            <person name="Salcher M."/>
            <person name="Ghai R."/>
            <person name="Kavagutti S V."/>
        </authorList>
    </citation>
    <scope>NUCLEOTIDE SEQUENCE</scope>
</reference>
<evidence type="ECO:0000256" key="4">
    <source>
        <dbReference type="ARBA" id="ARBA00022833"/>
    </source>
</evidence>
<evidence type="ECO:0000256" key="1">
    <source>
        <dbReference type="ARBA" id="ARBA00001947"/>
    </source>
</evidence>
<keyword evidence="5" id="KW-0560">Oxidoreductase</keyword>
<evidence type="ECO:0000256" key="3">
    <source>
        <dbReference type="ARBA" id="ARBA00022723"/>
    </source>
</evidence>
<sequence length="318" mass="33132">MKALVWYGERSIDFEEIAAPEPGPGEVIVDVELAGICGSDLHGYRGHPGPRVPPLVLGHEVVVRHNGGRYAIYPIIGCGTCVHCLAGDDNLCGAWKLIGLHRAGVFAEQVATPEKCLIPLPDGIDARRAVLAEPLACCVGAIGPENLGPGSNVLVFGCGPIGLLTVYAAARKGAHVTAIDPVAARLELAKTLGAAAVEVDASRLPQAHANVAIDAAGFEATWRSAIDAVENGGSIVMVGLGNAEATFPMALLVRRSIRLRGQFAYSRAEFQEAIDILAAGDLDLGWLDDAPLSAGAEAFANLVDRPAEFSKILLDPAS</sequence>
<evidence type="ECO:0000256" key="2">
    <source>
        <dbReference type="ARBA" id="ARBA00008072"/>
    </source>
</evidence>
<protein>
    <submittedName>
        <fullName evidence="8">Unannotated protein</fullName>
    </submittedName>
</protein>
<dbReference type="Pfam" id="PF08240">
    <property type="entry name" value="ADH_N"/>
    <property type="match status" value="1"/>
</dbReference>
<dbReference type="InterPro" id="IPR013149">
    <property type="entry name" value="ADH-like_C"/>
</dbReference>
<organism evidence="8">
    <name type="scientific">freshwater metagenome</name>
    <dbReference type="NCBI Taxonomy" id="449393"/>
    <lineage>
        <taxon>unclassified sequences</taxon>
        <taxon>metagenomes</taxon>
        <taxon>ecological metagenomes</taxon>
    </lineage>
</organism>
<comment type="cofactor">
    <cofactor evidence="1">
        <name>Zn(2+)</name>
        <dbReference type="ChEBI" id="CHEBI:29105"/>
    </cofactor>
</comment>
<dbReference type="InterPro" id="IPR013154">
    <property type="entry name" value="ADH-like_N"/>
</dbReference>
<evidence type="ECO:0000313" key="8">
    <source>
        <dbReference type="EMBL" id="CAB4705913.1"/>
    </source>
</evidence>
<evidence type="ECO:0000259" key="7">
    <source>
        <dbReference type="Pfam" id="PF08240"/>
    </source>
</evidence>
<dbReference type="InterPro" id="IPR036291">
    <property type="entry name" value="NAD(P)-bd_dom_sf"/>
</dbReference>
<dbReference type="SUPFAM" id="SSF50129">
    <property type="entry name" value="GroES-like"/>
    <property type="match status" value="1"/>
</dbReference>